<feature type="compositionally biased region" description="Polar residues" evidence="1">
    <location>
        <begin position="536"/>
        <end position="548"/>
    </location>
</feature>
<feature type="compositionally biased region" description="Basic and acidic residues" evidence="1">
    <location>
        <begin position="409"/>
        <end position="425"/>
    </location>
</feature>
<dbReference type="EMBL" id="BFEA01000407">
    <property type="protein sequence ID" value="GBG82469.1"/>
    <property type="molecule type" value="Genomic_DNA"/>
</dbReference>
<name>A0A388LJH2_CHABU</name>
<dbReference type="Gramene" id="GBG82469">
    <property type="protein sequence ID" value="GBG82469"/>
    <property type="gene ID" value="CBR_g34845"/>
</dbReference>
<reference evidence="2 3" key="1">
    <citation type="journal article" date="2018" name="Cell">
        <title>The Chara Genome: Secondary Complexity and Implications for Plant Terrestrialization.</title>
        <authorList>
            <person name="Nishiyama T."/>
            <person name="Sakayama H."/>
            <person name="Vries J.D."/>
            <person name="Buschmann H."/>
            <person name="Saint-Marcoux D."/>
            <person name="Ullrich K.K."/>
            <person name="Haas F.B."/>
            <person name="Vanderstraeten L."/>
            <person name="Becker D."/>
            <person name="Lang D."/>
            <person name="Vosolsobe S."/>
            <person name="Rombauts S."/>
            <person name="Wilhelmsson P.K.I."/>
            <person name="Janitza P."/>
            <person name="Kern R."/>
            <person name="Heyl A."/>
            <person name="Rumpler F."/>
            <person name="Villalobos L.I.A.C."/>
            <person name="Clay J.M."/>
            <person name="Skokan R."/>
            <person name="Toyoda A."/>
            <person name="Suzuki Y."/>
            <person name="Kagoshima H."/>
            <person name="Schijlen E."/>
            <person name="Tajeshwar N."/>
            <person name="Catarino B."/>
            <person name="Hetherington A.J."/>
            <person name="Saltykova A."/>
            <person name="Bonnot C."/>
            <person name="Breuninger H."/>
            <person name="Symeonidi A."/>
            <person name="Radhakrishnan G.V."/>
            <person name="Van Nieuwerburgh F."/>
            <person name="Deforce D."/>
            <person name="Chang C."/>
            <person name="Karol K.G."/>
            <person name="Hedrich R."/>
            <person name="Ulvskov P."/>
            <person name="Glockner G."/>
            <person name="Delwiche C.F."/>
            <person name="Petrasek J."/>
            <person name="Van de Peer Y."/>
            <person name="Friml J."/>
            <person name="Beilby M."/>
            <person name="Dolan L."/>
            <person name="Kohara Y."/>
            <person name="Sugano S."/>
            <person name="Fujiyama A."/>
            <person name="Delaux P.-M."/>
            <person name="Quint M."/>
            <person name="TheiBen G."/>
            <person name="Hagemann M."/>
            <person name="Harholt J."/>
            <person name="Dunand C."/>
            <person name="Zachgo S."/>
            <person name="Langdale J."/>
            <person name="Maumus F."/>
            <person name="Straeten D.V.D."/>
            <person name="Gould S.B."/>
            <person name="Rensing S.A."/>
        </authorList>
    </citation>
    <scope>NUCLEOTIDE SEQUENCE [LARGE SCALE GENOMIC DNA]</scope>
    <source>
        <strain evidence="2 3">S276</strain>
    </source>
</reference>
<evidence type="ECO:0000256" key="1">
    <source>
        <dbReference type="SAM" id="MobiDB-lite"/>
    </source>
</evidence>
<feature type="region of interest" description="Disordered" evidence="1">
    <location>
        <begin position="536"/>
        <end position="642"/>
    </location>
</feature>
<dbReference type="AlphaFoldDB" id="A0A388LJH2"/>
<dbReference type="Proteomes" id="UP000265515">
    <property type="component" value="Unassembled WGS sequence"/>
</dbReference>
<evidence type="ECO:0000313" key="3">
    <source>
        <dbReference type="Proteomes" id="UP000265515"/>
    </source>
</evidence>
<feature type="compositionally biased region" description="Basic and acidic residues" evidence="1">
    <location>
        <begin position="631"/>
        <end position="642"/>
    </location>
</feature>
<accession>A0A388LJH2</accession>
<keyword evidence="3" id="KW-1185">Reference proteome</keyword>
<feature type="compositionally biased region" description="Gly residues" evidence="1">
    <location>
        <begin position="430"/>
        <end position="451"/>
    </location>
</feature>
<sequence length="642" mass="69402">MEELSDSETFDFKSMPLPRVVAHGEDEGEGSHHRYTVSPRGLTCVFERETVDDQSSDDGEEHKDYDYEPGDKLPRDHDIWENDRLFFYGKHHRFTAEDVWGHNAIWHPRIFQPAVMTRKWVMATKEADDMWSGLSRLGAEPFKRKTREALVEHLSVLNPERSPQDVASCAAEKLDELYVNKMLEFRAPFYALDTTLSRGIDWHMPQPPGGGGRGDGGDGSEPGGGGDGGDGPRPGVETTPEAKGSSGQRSDGKGSSETGSGGKGVLETGDSEYAWSASEGASSDLRGKSTANPGEEGLPQEAHVVRWEEETQHWPRRRVVDGLDAGVLETAASDHPSGPLEGASVDLERKSTTRPGEGKLSQEAHVVHWERRLNTGRLTKCRRGSVQEWWRPTMASVSVMLQMEKHGVLRDEGSAGEASGEKRSNAGELDGSGGKGSGEEGSGGKGLGGTGSRCKGSPASDTRGDAALRSCQVRVDSHLSSRTLCRDVEGPAAGVLEKGASGWEGRASEEMHVVQRGEELLQGSSASTFSIGDTNGVSHTGAPQTTQEGGVEGCQWTSVEGKERGDEVVEEEPMVETRSHYDEEGEETVGEAQLSVGEVSARLHDDDEGEKPAGETQLFHAEMPVSVWMGSEREGRDSPSTR</sequence>
<feature type="region of interest" description="Disordered" evidence="1">
    <location>
        <begin position="409"/>
        <end position="465"/>
    </location>
</feature>
<gene>
    <name evidence="2" type="ORF">CBR_g34845</name>
</gene>
<proteinExistence type="predicted"/>
<feature type="region of interest" description="Disordered" evidence="1">
    <location>
        <begin position="50"/>
        <end position="70"/>
    </location>
</feature>
<feature type="compositionally biased region" description="Gly residues" evidence="1">
    <location>
        <begin position="209"/>
        <end position="232"/>
    </location>
</feature>
<feature type="compositionally biased region" description="Basic and acidic residues" evidence="1">
    <location>
        <begin position="60"/>
        <end position="70"/>
    </location>
</feature>
<protein>
    <submittedName>
        <fullName evidence="2">Uncharacterized protein</fullName>
    </submittedName>
</protein>
<organism evidence="2 3">
    <name type="scientific">Chara braunii</name>
    <name type="common">Braun's stonewort</name>
    <dbReference type="NCBI Taxonomy" id="69332"/>
    <lineage>
        <taxon>Eukaryota</taxon>
        <taxon>Viridiplantae</taxon>
        <taxon>Streptophyta</taxon>
        <taxon>Charophyceae</taxon>
        <taxon>Charales</taxon>
        <taxon>Characeae</taxon>
        <taxon>Chara</taxon>
    </lineage>
</organism>
<evidence type="ECO:0000313" key="2">
    <source>
        <dbReference type="EMBL" id="GBG82469.1"/>
    </source>
</evidence>
<feature type="region of interest" description="Disordered" evidence="1">
    <location>
        <begin position="201"/>
        <end position="300"/>
    </location>
</feature>
<comment type="caution">
    <text evidence="2">The sequence shown here is derived from an EMBL/GenBank/DDBJ whole genome shotgun (WGS) entry which is preliminary data.</text>
</comment>
<feature type="compositionally biased region" description="Basic and acidic residues" evidence="1">
    <location>
        <begin position="601"/>
        <end position="613"/>
    </location>
</feature>